<proteinExistence type="predicted"/>
<dbReference type="Proteomes" id="UP000823613">
    <property type="component" value="Unassembled WGS sequence"/>
</dbReference>
<comment type="caution">
    <text evidence="2">The sequence shown here is derived from an EMBL/GenBank/DDBJ whole genome shotgun (WGS) entry which is preliminary data.</text>
</comment>
<feature type="transmembrane region" description="Helical" evidence="1">
    <location>
        <begin position="58"/>
        <end position="81"/>
    </location>
</feature>
<feature type="transmembrane region" description="Helical" evidence="1">
    <location>
        <begin position="142"/>
        <end position="169"/>
    </location>
</feature>
<evidence type="ECO:0000313" key="2">
    <source>
        <dbReference type="EMBL" id="MBO8427226.1"/>
    </source>
</evidence>
<feature type="transmembrane region" description="Helical" evidence="1">
    <location>
        <begin position="181"/>
        <end position="201"/>
    </location>
</feature>
<reference evidence="2" key="2">
    <citation type="journal article" date="2021" name="PeerJ">
        <title>Extensive microbial diversity within the chicken gut microbiome revealed by metagenomics and culture.</title>
        <authorList>
            <person name="Gilroy R."/>
            <person name="Ravi A."/>
            <person name="Getino M."/>
            <person name="Pursley I."/>
            <person name="Horton D.L."/>
            <person name="Alikhan N.F."/>
            <person name="Baker D."/>
            <person name="Gharbi K."/>
            <person name="Hall N."/>
            <person name="Watson M."/>
            <person name="Adriaenssens E.M."/>
            <person name="Foster-Nyarko E."/>
            <person name="Jarju S."/>
            <person name="Secka A."/>
            <person name="Antonio M."/>
            <person name="Oren A."/>
            <person name="Chaudhuri R.R."/>
            <person name="La Ragione R."/>
            <person name="Hildebrand F."/>
            <person name="Pallen M.J."/>
        </authorList>
    </citation>
    <scope>NUCLEOTIDE SEQUENCE</scope>
    <source>
        <strain evidence="2">11159</strain>
    </source>
</reference>
<feature type="transmembrane region" description="Helical" evidence="1">
    <location>
        <begin position="112"/>
        <end position="136"/>
    </location>
</feature>
<feature type="transmembrane region" description="Helical" evidence="1">
    <location>
        <begin position="405"/>
        <end position="429"/>
    </location>
</feature>
<feature type="transmembrane region" description="Helical" evidence="1">
    <location>
        <begin position="366"/>
        <end position="384"/>
    </location>
</feature>
<protein>
    <submittedName>
        <fullName evidence="2">Uncharacterized protein</fullName>
    </submittedName>
</protein>
<keyword evidence="1" id="KW-0472">Membrane</keyword>
<accession>A0A9D9DHF0</accession>
<gene>
    <name evidence="2" type="ORF">IAC58_01540</name>
</gene>
<feature type="transmembrane region" description="Helical" evidence="1">
    <location>
        <begin position="478"/>
        <end position="497"/>
    </location>
</feature>
<sequence length="538" mass="61771">MVFDLVRKEQYLNNSNSLIGYKKYLMWLIKLIFIGLFIALECFIFLSLDKKIDEYSSYGIYDFLVLFLFIMFIISAINSLFITRKLLFNRLDSQILLPLPISSGEIIYSKLFYLYFEQVVLNLCISTPLLICFGATRTFIPYFYVFSVIYPFLVSLLTLGVSLTLVVPFEYIYNFLRKYDIVQFILGVIVVVLLCYAYQYVLDIFLIALNDSSFGGVFSDSFVNSLHNIATYLLPISNLLRAVIYGENILSAICIYFGCIVVFYLIGINLSTYFYNKMNKLDYYKTSDKNTKKVKEIKVLSPFKILLRKEFILLFKDSSYVFSYTSLLIMMPFLSFVVISSLNSIIYDNLRIFAVYFPELTSGLNLTLILLFIGVINANASLSISREDKATLIIKYIPISPIKQIGIKLIAPISLSSLSLFISLIVLVGTSEVSWYIFLVALIIGLCLIVFSNIFGILIDMHDRISTKKYKLSYLNNLISIVYPLFILVIHFLLSFIKCPSALIYILEVLISIGLITPLFINLNKRMNKLFTLMEVNS</sequence>
<keyword evidence="1" id="KW-0812">Transmembrane</keyword>
<evidence type="ECO:0000256" key="1">
    <source>
        <dbReference type="SAM" id="Phobius"/>
    </source>
</evidence>
<keyword evidence="1" id="KW-1133">Transmembrane helix</keyword>
<feature type="transmembrane region" description="Helical" evidence="1">
    <location>
        <begin position="321"/>
        <end position="346"/>
    </location>
</feature>
<feature type="transmembrane region" description="Helical" evidence="1">
    <location>
        <begin position="435"/>
        <end position="458"/>
    </location>
</feature>
<organism evidence="2 3">
    <name type="scientific">Candidatus Onthovivens merdipullorum</name>
    <dbReference type="NCBI Taxonomy" id="2840889"/>
    <lineage>
        <taxon>Bacteria</taxon>
        <taxon>Bacillati</taxon>
        <taxon>Bacillota</taxon>
        <taxon>Bacilli</taxon>
        <taxon>Bacillales</taxon>
        <taxon>Candidatus Onthovivens</taxon>
    </lineage>
</organism>
<dbReference type="AlphaFoldDB" id="A0A9D9DHF0"/>
<dbReference type="EMBL" id="JADIMY010000028">
    <property type="protein sequence ID" value="MBO8427226.1"/>
    <property type="molecule type" value="Genomic_DNA"/>
</dbReference>
<reference evidence="2" key="1">
    <citation type="submission" date="2020-10" db="EMBL/GenBank/DDBJ databases">
        <authorList>
            <person name="Gilroy R."/>
        </authorList>
    </citation>
    <scope>NUCLEOTIDE SEQUENCE</scope>
    <source>
        <strain evidence="2">11159</strain>
    </source>
</reference>
<feature type="transmembrane region" description="Helical" evidence="1">
    <location>
        <begin position="249"/>
        <end position="275"/>
    </location>
</feature>
<name>A0A9D9DHF0_9BACL</name>
<evidence type="ECO:0000313" key="3">
    <source>
        <dbReference type="Proteomes" id="UP000823613"/>
    </source>
</evidence>
<feature type="transmembrane region" description="Helical" evidence="1">
    <location>
        <begin position="503"/>
        <end position="523"/>
    </location>
</feature>
<feature type="transmembrane region" description="Helical" evidence="1">
    <location>
        <begin position="24"/>
        <end position="46"/>
    </location>
</feature>